<reference evidence="2" key="1">
    <citation type="journal article" date="2022" name="Mol. Ecol. Resour.">
        <title>The genomes of chicory, endive, great burdock and yacon provide insights into Asteraceae palaeo-polyploidization history and plant inulin production.</title>
        <authorList>
            <person name="Fan W."/>
            <person name="Wang S."/>
            <person name="Wang H."/>
            <person name="Wang A."/>
            <person name="Jiang F."/>
            <person name="Liu H."/>
            <person name="Zhao H."/>
            <person name="Xu D."/>
            <person name="Zhang Y."/>
        </authorList>
    </citation>
    <scope>NUCLEOTIDE SEQUENCE [LARGE SCALE GENOMIC DNA]</scope>
    <source>
        <strain evidence="2">cv. Yunnan</strain>
    </source>
</reference>
<evidence type="ECO:0000313" key="1">
    <source>
        <dbReference type="EMBL" id="KAI3819174.1"/>
    </source>
</evidence>
<protein>
    <submittedName>
        <fullName evidence="1">Uncharacterized protein</fullName>
    </submittedName>
</protein>
<gene>
    <name evidence="1" type="ORF">L1987_12999</name>
</gene>
<dbReference type="EMBL" id="CM042021">
    <property type="protein sequence ID" value="KAI3819174.1"/>
    <property type="molecule type" value="Genomic_DNA"/>
</dbReference>
<name>A0ACB9JFD0_9ASTR</name>
<keyword evidence="2" id="KW-1185">Reference proteome</keyword>
<comment type="caution">
    <text evidence="1">The sequence shown here is derived from an EMBL/GenBank/DDBJ whole genome shotgun (WGS) entry which is preliminary data.</text>
</comment>
<sequence length="82" mass="8883">MPTLLKLNQILSVTVLMGFTVNNARTVKCKAAKSVWCKVWRVCRARAGLSIKIKQVGLLLGPGGEFAFVAFGEAFNQGIITT</sequence>
<reference evidence="1 2" key="2">
    <citation type="journal article" date="2022" name="Mol. Ecol. Resour.">
        <title>The genomes of chicory, endive, great burdock and yacon provide insights into Asteraceae paleo-polyploidization history and plant inulin production.</title>
        <authorList>
            <person name="Fan W."/>
            <person name="Wang S."/>
            <person name="Wang H."/>
            <person name="Wang A."/>
            <person name="Jiang F."/>
            <person name="Liu H."/>
            <person name="Zhao H."/>
            <person name="Xu D."/>
            <person name="Zhang Y."/>
        </authorList>
    </citation>
    <scope>NUCLEOTIDE SEQUENCE [LARGE SCALE GENOMIC DNA]</scope>
    <source>
        <strain evidence="2">cv. Yunnan</strain>
        <tissue evidence="1">Leaves</tissue>
    </source>
</reference>
<proteinExistence type="predicted"/>
<organism evidence="1 2">
    <name type="scientific">Smallanthus sonchifolius</name>
    <dbReference type="NCBI Taxonomy" id="185202"/>
    <lineage>
        <taxon>Eukaryota</taxon>
        <taxon>Viridiplantae</taxon>
        <taxon>Streptophyta</taxon>
        <taxon>Embryophyta</taxon>
        <taxon>Tracheophyta</taxon>
        <taxon>Spermatophyta</taxon>
        <taxon>Magnoliopsida</taxon>
        <taxon>eudicotyledons</taxon>
        <taxon>Gunneridae</taxon>
        <taxon>Pentapetalae</taxon>
        <taxon>asterids</taxon>
        <taxon>campanulids</taxon>
        <taxon>Asterales</taxon>
        <taxon>Asteraceae</taxon>
        <taxon>Asteroideae</taxon>
        <taxon>Heliantheae alliance</taxon>
        <taxon>Millerieae</taxon>
        <taxon>Smallanthus</taxon>
    </lineage>
</organism>
<accession>A0ACB9JFD0</accession>
<evidence type="ECO:0000313" key="2">
    <source>
        <dbReference type="Proteomes" id="UP001056120"/>
    </source>
</evidence>
<dbReference type="Proteomes" id="UP001056120">
    <property type="component" value="Linkage Group LG04"/>
</dbReference>